<name>A0ABY5YVT7_9ACTN</name>
<accession>A0ABY5YVT7</accession>
<dbReference type="PRINTS" id="PR00111">
    <property type="entry name" value="ABHYDROLASE"/>
</dbReference>
<keyword evidence="2" id="KW-0378">Hydrolase</keyword>
<proteinExistence type="predicted"/>
<dbReference type="SUPFAM" id="SSF53474">
    <property type="entry name" value="alpha/beta-Hydrolases"/>
    <property type="match status" value="1"/>
</dbReference>
<dbReference type="InterPro" id="IPR050471">
    <property type="entry name" value="AB_hydrolase"/>
</dbReference>
<keyword evidence="3" id="KW-1185">Reference proteome</keyword>
<dbReference type="RefSeq" id="WP_260722892.1">
    <property type="nucleotide sequence ID" value="NZ_BAAABS010000074.1"/>
</dbReference>
<evidence type="ECO:0000313" key="2">
    <source>
        <dbReference type="EMBL" id="UWZ33632.1"/>
    </source>
</evidence>
<evidence type="ECO:0000259" key="1">
    <source>
        <dbReference type="Pfam" id="PF00561"/>
    </source>
</evidence>
<dbReference type="Proteomes" id="UP001058271">
    <property type="component" value="Chromosome"/>
</dbReference>
<dbReference type="EMBL" id="CP073721">
    <property type="protein sequence ID" value="UWZ33632.1"/>
    <property type="molecule type" value="Genomic_DNA"/>
</dbReference>
<dbReference type="InterPro" id="IPR000073">
    <property type="entry name" value="AB_hydrolase_1"/>
</dbReference>
<dbReference type="PANTHER" id="PTHR43433:SF5">
    <property type="entry name" value="AB HYDROLASE-1 DOMAIN-CONTAINING PROTEIN"/>
    <property type="match status" value="1"/>
</dbReference>
<gene>
    <name evidence="2" type="ORF">Drose_20255</name>
</gene>
<reference evidence="2" key="1">
    <citation type="submission" date="2021-04" db="EMBL/GenBank/DDBJ databases">
        <title>Biosynthetic gene clusters of Dactylosporangioum roseum.</title>
        <authorList>
            <person name="Hartkoorn R.C."/>
            <person name="Beaudoing E."/>
            <person name="Hot D."/>
            <person name="Moureu S."/>
        </authorList>
    </citation>
    <scope>NUCLEOTIDE SEQUENCE</scope>
    <source>
        <strain evidence="2">NRRL B-16295</strain>
    </source>
</reference>
<evidence type="ECO:0000313" key="3">
    <source>
        <dbReference type="Proteomes" id="UP001058271"/>
    </source>
</evidence>
<dbReference type="Pfam" id="PF00561">
    <property type="entry name" value="Abhydrolase_1"/>
    <property type="match status" value="1"/>
</dbReference>
<dbReference type="PANTHER" id="PTHR43433">
    <property type="entry name" value="HYDROLASE, ALPHA/BETA FOLD FAMILY PROTEIN"/>
    <property type="match status" value="1"/>
</dbReference>
<organism evidence="2 3">
    <name type="scientific">Dactylosporangium roseum</name>
    <dbReference type="NCBI Taxonomy" id="47989"/>
    <lineage>
        <taxon>Bacteria</taxon>
        <taxon>Bacillati</taxon>
        <taxon>Actinomycetota</taxon>
        <taxon>Actinomycetes</taxon>
        <taxon>Micromonosporales</taxon>
        <taxon>Micromonosporaceae</taxon>
        <taxon>Dactylosporangium</taxon>
    </lineage>
</organism>
<protein>
    <submittedName>
        <fullName evidence="2">Alpha/beta hydrolase</fullName>
    </submittedName>
</protein>
<dbReference type="GO" id="GO:0016787">
    <property type="term" value="F:hydrolase activity"/>
    <property type="evidence" value="ECO:0007669"/>
    <property type="project" value="UniProtKB-KW"/>
</dbReference>
<feature type="domain" description="AB hydrolase-1" evidence="1">
    <location>
        <begin position="27"/>
        <end position="267"/>
    </location>
</feature>
<sequence>MAEQFIQADGVTLCAEAFGERTAPATLLISGASASMDWWDAGFCLRLAAQGRRVIRYDHRDTGRSTAYPPGAPGYQGADLCADALTVAAALTGASRAPVQLVGVSMGGGIAQRIAAEHPDRVASLALIATSPIVTGPDVAPLPPPAPRIQVQSADPGPTPDWTDRAAFVERIVAGEALFAGSLPSDVAALRTLAGAVFDRTTDVAAGQTNHWILGDDHPFTGSLSAITAPTVVLHGTEDPLFPLPHGEALAAAIPGARLVPLRGMGHQVPPPPLWDTVIAELAALPA</sequence>
<dbReference type="Gene3D" id="3.40.50.1820">
    <property type="entry name" value="alpha/beta hydrolase"/>
    <property type="match status" value="1"/>
</dbReference>
<dbReference type="InterPro" id="IPR029058">
    <property type="entry name" value="AB_hydrolase_fold"/>
</dbReference>